<evidence type="ECO:0000256" key="1">
    <source>
        <dbReference type="SAM" id="MobiDB-lite"/>
    </source>
</evidence>
<organism evidence="2 3">
    <name type="scientific">Rickenella mellea</name>
    <dbReference type="NCBI Taxonomy" id="50990"/>
    <lineage>
        <taxon>Eukaryota</taxon>
        <taxon>Fungi</taxon>
        <taxon>Dikarya</taxon>
        <taxon>Basidiomycota</taxon>
        <taxon>Agaricomycotina</taxon>
        <taxon>Agaricomycetes</taxon>
        <taxon>Hymenochaetales</taxon>
        <taxon>Rickenellaceae</taxon>
        <taxon>Rickenella</taxon>
    </lineage>
</organism>
<feature type="region of interest" description="Disordered" evidence="1">
    <location>
        <begin position="1"/>
        <end position="94"/>
    </location>
</feature>
<feature type="compositionally biased region" description="Low complexity" evidence="1">
    <location>
        <begin position="344"/>
        <end position="360"/>
    </location>
</feature>
<dbReference type="Proteomes" id="UP000294933">
    <property type="component" value="Unassembled WGS sequence"/>
</dbReference>
<feature type="compositionally biased region" description="Low complexity" evidence="1">
    <location>
        <begin position="227"/>
        <end position="237"/>
    </location>
</feature>
<protein>
    <submittedName>
        <fullName evidence="2">Uncharacterized protein</fullName>
    </submittedName>
</protein>
<accession>A0A4Y7Q864</accession>
<feature type="compositionally biased region" description="Polar residues" evidence="1">
    <location>
        <begin position="24"/>
        <end position="44"/>
    </location>
</feature>
<dbReference type="STRING" id="50990.A0A4Y7Q864"/>
<name>A0A4Y7Q864_9AGAM</name>
<gene>
    <name evidence="2" type="ORF">BD410DRAFT_162762</name>
</gene>
<feature type="region of interest" description="Disordered" evidence="1">
    <location>
        <begin position="328"/>
        <end position="459"/>
    </location>
</feature>
<feature type="compositionally biased region" description="Polar residues" evidence="1">
    <location>
        <begin position="52"/>
        <end position="61"/>
    </location>
</feature>
<reference evidence="2 3" key="1">
    <citation type="submission" date="2018-06" db="EMBL/GenBank/DDBJ databases">
        <title>A transcriptomic atlas of mushroom development highlights an independent origin of complex multicellularity.</title>
        <authorList>
            <consortium name="DOE Joint Genome Institute"/>
            <person name="Krizsan K."/>
            <person name="Almasi E."/>
            <person name="Merenyi Z."/>
            <person name="Sahu N."/>
            <person name="Viragh M."/>
            <person name="Koszo T."/>
            <person name="Mondo S."/>
            <person name="Kiss B."/>
            <person name="Balint B."/>
            <person name="Kues U."/>
            <person name="Barry K."/>
            <person name="Hegedus J.C."/>
            <person name="Henrissat B."/>
            <person name="Johnson J."/>
            <person name="Lipzen A."/>
            <person name="Ohm R."/>
            <person name="Nagy I."/>
            <person name="Pangilinan J."/>
            <person name="Yan J."/>
            <person name="Xiong Y."/>
            <person name="Grigoriev I.V."/>
            <person name="Hibbett D.S."/>
            <person name="Nagy L.G."/>
        </authorList>
    </citation>
    <scope>NUCLEOTIDE SEQUENCE [LARGE SCALE GENOMIC DNA]</scope>
    <source>
        <strain evidence="2 3">SZMC22713</strain>
    </source>
</reference>
<feature type="compositionally biased region" description="Acidic residues" evidence="1">
    <location>
        <begin position="166"/>
        <end position="175"/>
    </location>
</feature>
<evidence type="ECO:0000313" key="2">
    <source>
        <dbReference type="EMBL" id="TDL23481.1"/>
    </source>
</evidence>
<feature type="compositionally biased region" description="Basic residues" evidence="1">
    <location>
        <begin position="1"/>
        <end position="10"/>
    </location>
</feature>
<feature type="region of interest" description="Disordered" evidence="1">
    <location>
        <begin position="200"/>
        <end position="237"/>
    </location>
</feature>
<dbReference type="AlphaFoldDB" id="A0A4Y7Q864"/>
<sequence>MPSNNTKRRLSMFGAFSPGPDDSFASSNTTASHGGTRVSRSLRSWSERTRSANRTTGTTYDSKLVTPVGSHSLPPHLVCSKPTAKSKTKKGSVSVKERVAGTLEALFGSPRWMRGGGATRGRARERKDEEKEWTYISRSPSPPSPDIRPPSGLGMRASDSVHSDDGPEEPEDILPDETAMSPFGRGRHHSLHAMFHSKELPRLPTPTSMHTGSGHGHGGRRQHRPHTSSGTTRTSGTDYNYNFDLDYDRPLSPDLFFSSATSPTLRHVHHSSENLPQELKLRHTSSIPTLPLQVYDLDGDVDEDVSGNVTMGGGGGGAAELRHFPSLPTFLSHSHHSPSPSPSPQLQRHSQQQSNSNSNLDYSPQPSGKSFRSPSTISSHTLVSNTPFSFSQQSPRSVDRHNTATATATTTTTVSSTKRTSKETKTQDVITPSSSSHVHPVSSSPLPPKEIHPTPTPSTHLSKILPLVLPYVHSNSQSDIRSALRVSRLFHTLTLPVLYGCISSYAIPERARAGVLRTLAQSGEVAQRVRDFEWDSSLPLDQKLAPQTHSATTSTQSTFFLVRALANMPLLSTLALRNTDTGVLAHVSARGLVRFELFFDSTGSVAAAAMVAKDVEEFLCAHDEIAELSLFLPPSSSSQVPELSLPPRSLPHLHTLSGPSSLLCALVPGRPVERVTLHLTTPVYTGLLRPREVMGALALSTATSDDATMGVRELKIVVGPDVDKRTTELVLIAAGERLGGSVSALEVSILGNEESVTQEDLYAQITAVIWRFPNLRSLALSHHHPTASSSSTSTSPSPINTGAATVTISDVEHQHAGEPEEWHALCPSLRRVRMLSGEVWHASASGT</sequence>
<evidence type="ECO:0000313" key="3">
    <source>
        <dbReference type="Proteomes" id="UP000294933"/>
    </source>
</evidence>
<feature type="compositionally biased region" description="Polar residues" evidence="1">
    <location>
        <begin position="361"/>
        <end position="396"/>
    </location>
</feature>
<dbReference type="EMBL" id="ML170170">
    <property type="protein sequence ID" value="TDL23481.1"/>
    <property type="molecule type" value="Genomic_DNA"/>
</dbReference>
<dbReference type="OrthoDB" id="3259156at2759"/>
<feature type="compositionally biased region" description="Low complexity" evidence="1">
    <location>
        <begin position="786"/>
        <end position="798"/>
    </location>
</feature>
<feature type="region of interest" description="Disordered" evidence="1">
    <location>
        <begin position="783"/>
        <end position="802"/>
    </location>
</feature>
<proteinExistence type="predicted"/>
<feature type="compositionally biased region" description="Low complexity" evidence="1">
    <location>
        <begin position="403"/>
        <end position="418"/>
    </location>
</feature>
<dbReference type="VEuPathDB" id="FungiDB:BD410DRAFT_162762"/>
<feature type="region of interest" description="Disordered" evidence="1">
    <location>
        <begin position="111"/>
        <end position="186"/>
    </location>
</feature>
<keyword evidence="3" id="KW-1185">Reference proteome</keyword>
<feature type="compositionally biased region" description="Basic residues" evidence="1">
    <location>
        <begin position="217"/>
        <end position="226"/>
    </location>
</feature>
<feature type="compositionally biased region" description="Low complexity" evidence="1">
    <location>
        <begin position="432"/>
        <end position="444"/>
    </location>
</feature>